<dbReference type="EC" id="1.-.-.-" evidence="4"/>
<comment type="cofactor">
    <cofactor evidence="1">
        <name>FMN</name>
        <dbReference type="ChEBI" id="CHEBI:58210"/>
    </cofactor>
</comment>
<dbReference type="PANTHER" id="PTHR30543">
    <property type="entry name" value="CHROMATE REDUCTASE"/>
    <property type="match status" value="1"/>
</dbReference>
<comment type="caution">
    <text evidence="4">The sequence shown here is derived from an EMBL/GenBank/DDBJ whole genome shotgun (WGS) entry which is preliminary data.</text>
</comment>
<feature type="domain" description="NADPH-dependent FMN reductase-like" evidence="3">
    <location>
        <begin position="1"/>
        <end position="126"/>
    </location>
</feature>
<gene>
    <name evidence="4" type="ORF">RS130_16290</name>
</gene>
<keyword evidence="2" id="KW-0288">FMN</keyword>
<evidence type="ECO:0000256" key="1">
    <source>
        <dbReference type="ARBA" id="ARBA00001917"/>
    </source>
</evidence>
<reference evidence="4 5" key="1">
    <citation type="submission" date="2023-10" db="EMBL/GenBank/DDBJ databases">
        <title>Glaciecola aquimarina strain GGW-M5 nov., isolated from a coastal seawater.</title>
        <authorList>
            <person name="Bayburt H."/>
            <person name="Kim J.M."/>
            <person name="Choi B.J."/>
            <person name="Jeon C.O."/>
        </authorList>
    </citation>
    <scope>NUCLEOTIDE SEQUENCE [LARGE SCALE GENOMIC DNA]</scope>
    <source>
        <strain evidence="4 5">KCTC 32108</strain>
    </source>
</reference>
<dbReference type="Gene3D" id="3.40.50.360">
    <property type="match status" value="1"/>
</dbReference>
<evidence type="ECO:0000313" key="4">
    <source>
        <dbReference type="EMBL" id="MDU0355255.1"/>
    </source>
</evidence>
<dbReference type="Proteomes" id="UP001247805">
    <property type="component" value="Unassembled WGS sequence"/>
</dbReference>
<dbReference type="InterPro" id="IPR050712">
    <property type="entry name" value="NAD(P)H-dep_reductase"/>
</dbReference>
<evidence type="ECO:0000313" key="5">
    <source>
        <dbReference type="Proteomes" id="UP001247805"/>
    </source>
</evidence>
<evidence type="ECO:0000256" key="2">
    <source>
        <dbReference type="ARBA" id="ARBA00022643"/>
    </source>
</evidence>
<dbReference type="InterPro" id="IPR029039">
    <property type="entry name" value="Flavoprotein-like_sf"/>
</dbReference>
<dbReference type="InterPro" id="IPR005025">
    <property type="entry name" value="FMN_Rdtase-like_dom"/>
</dbReference>
<dbReference type="Pfam" id="PF03358">
    <property type="entry name" value="FMN_red"/>
    <property type="match status" value="1"/>
</dbReference>
<keyword evidence="5" id="KW-1185">Reference proteome</keyword>
<dbReference type="RefSeq" id="WP_316026802.1">
    <property type="nucleotide sequence ID" value="NZ_JAWDIO010000002.1"/>
</dbReference>
<keyword evidence="2" id="KW-0285">Flavoprotein</keyword>
<keyword evidence="4" id="KW-0560">Oxidoreductase</keyword>
<proteinExistence type="predicted"/>
<organism evidence="4 5">
    <name type="scientific">Paraglaciecola aquimarina</name>
    <dbReference type="NCBI Taxonomy" id="1235557"/>
    <lineage>
        <taxon>Bacteria</taxon>
        <taxon>Pseudomonadati</taxon>
        <taxon>Pseudomonadota</taxon>
        <taxon>Gammaproteobacteria</taxon>
        <taxon>Alteromonadales</taxon>
        <taxon>Alteromonadaceae</taxon>
        <taxon>Paraglaciecola</taxon>
    </lineage>
</organism>
<evidence type="ECO:0000259" key="3">
    <source>
        <dbReference type="Pfam" id="PF03358"/>
    </source>
</evidence>
<accession>A0ABU3SZ10</accession>
<dbReference type="GO" id="GO:0016491">
    <property type="term" value="F:oxidoreductase activity"/>
    <property type="evidence" value="ECO:0007669"/>
    <property type="project" value="UniProtKB-KW"/>
</dbReference>
<dbReference type="PANTHER" id="PTHR30543:SF21">
    <property type="entry name" value="NAD(P)H-DEPENDENT FMN REDUCTASE LOT6"/>
    <property type="match status" value="1"/>
</dbReference>
<dbReference type="SUPFAM" id="SSF52218">
    <property type="entry name" value="Flavoproteins"/>
    <property type="match status" value="1"/>
</dbReference>
<dbReference type="EMBL" id="JAWDIO010000002">
    <property type="protein sequence ID" value="MDU0355255.1"/>
    <property type="molecule type" value="Genomic_DNA"/>
</dbReference>
<sequence length="175" mass="19145">MKLLAFAATNSSQSINKALVTYAAQLIDVDVEVLDLNDYEMPIYSSDRENESGIPQLAKDLFEKIGNADALAISFAEHNGSYTAAFKNVFDWISRFERSLYQNKPMVLLAASPEPGGAKNVLAAAVASTPHFAGEVKASLSIANFYDNFDMENGELTDLAIKQELQKVMKSLKAE</sequence>
<name>A0ABU3SZ10_9ALTE</name>
<protein>
    <submittedName>
        <fullName evidence="4">NAD(P)H-dependent oxidoreductase</fullName>
        <ecNumber evidence="4">1.-.-.-</ecNumber>
    </submittedName>
</protein>